<sequence length="425" mass="47268">MDAELLLSVVLYGTGTYGRSTSIAVAGRLLYVAGASNNLSPFLKKDTGVRPSKDSPSGCLQILCHSDLKAEEAHLFSYRTQANSAKSANQPQIYKEGDLVKLLLLGNGQIGQCEVIFNAHTKSISFLEEGHWSSAFKGQSKWLSLNLLSLGSKSGGGSSVFLPYTGEQRQISEPDATFASFLIDNSPVHLDRNCNFVIMRNLFNTENKKINILRKDFSPPQVNEHYGRRQTFLFGKAVFIMDIDKVNWRILLLMQESWTLYDVTDRINVDNVALTSTSSKTFIEAATQDDEAIYLLIYSYSSHRYILAKLPVDGLISPEMSIEQAVSVEHAEEPIQNNEELSCPICLNTYRTPKILTKCGHSICEACESALLSDRGHSQRKILKCPVCREVTNLARNEMLPTNWSLKNVIEKAQSPKSNKATASQ</sequence>
<evidence type="ECO:0000256" key="2">
    <source>
        <dbReference type="ARBA" id="ARBA00022771"/>
    </source>
</evidence>
<dbReference type="GO" id="GO:0061630">
    <property type="term" value="F:ubiquitin protein ligase activity"/>
    <property type="evidence" value="ECO:0007669"/>
    <property type="project" value="TreeGrafter"/>
</dbReference>
<evidence type="ECO:0000256" key="1">
    <source>
        <dbReference type="ARBA" id="ARBA00022723"/>
    </source>
</evidence>
<dbReference type="Gene3D" id="3.30.40.10">
    <property type="entry name" value="Zinc/RING finger domain, C3HC4 (zinc finger)"/>
    <property type="match status" value="1"/>
</dbReference>
<evidence type="ECO:0000259" key="5">
    <source>
        <dbReference type="PROSITE" id="PS50089"/>
    </source>
</evidence>
<dbReference type="InterPro" id="IPR001841">
    <property type="entry name" value="Znf_RING"/>
</dbReference>
<dbReference type="Pfam" id="PF13445">
    <property type="entry name" value="zf-RING_UBOX"/>
    <property type="match status" value="1"/>
</dbReference>
<evidence type="ECO:0000313" key="6">
    <source>
        <dbReference type="Proteomes" id="UP000095287"/>
    </source>
</evidence>
<dbReference type="PANTHER" id="PTHR22791:SF6">
    <property type="entry name" value="RING-TYPE DOMAIN-CONTAINING PROTEIN"/>
    <property type="match status" value="1"/>
</dbReference>
<dbReference type="PANTHER" id="PTHR22791">
    <property type="entry name" value="RING-TYPE DOMAIN-CONTAINING PROTEIN"/>
    <property type="match status" value="1"/>
</dbReference>
<dbReference type="InterPro" id="IPR051435">
    <property type="entry name" value="RING_finger_E3_ubiq-ligases"/>
</dbReference>
<dbReference type="SMART" id="SM00184">
    <property type="entry name" value="RING"/>
    <property type="match status" value="1"/>
</dbReference>
<dbReference type="Proteomes" id="UP000095287">
    <property type="component" value="Unplaced"/>
</dbReference>
<evidence type="ECO:0000313" key="7">
    <source>
        <dbReference type="WBParaSite" id="L893_g12465.t1"/>
    </source>
</evidence>
<keyword evidence="1" id="KW-0479">Metal-binding</keyword>
<dbReference type="SUPFAM" id="SSF57850">
    <property type="entry name" value="RING/U-box"/>
    <property type="match status" value="1"/>
</dbReference>
<dbReference type="InterPro" id="IPR013083">
    <property type="entry name" value="Znf_RING/FYVE/PHD"/>
</dbReference>
<dbReference type="AlphaFoldDB" id="A0A1I7Y3V6"/>
<dbReference type="WBParaSite" id="L893_g12465.t1">
    <property type="protein sequence ID" value="L893_g12465.t1"/>
    <property type="gene ID" value="L893_g12465"/>
</dbReference>
<feature type="domain" description="RING-type" evidence="5">
    <location>
        <begin position="343"/>
        <end position="389"/>
    </location>
</feature>
<reference evidence="7" key="1">
    <citation type="submission" date="2016-11" db="UniProtKB">
        <authorList>
            <consortium name="WormBaseParasite"/>
        </authorList>
    </citation>
    <scope>IDENTIFICATION</scope>
</reference>
<evidence type="ECO:0000256" key="4">
    <source>
        <dbReference type="PROSITE-ProRule" id="PRU00175"/>
    </source>
</evidence>
<protein>
    <submittedName>
        <fullName evidence="7">RING-type domain-containing protein</fullName>
    </submittedName>
</protein>
<evidence type="ECO:0000256" key="3">
    <source>
        <dbReference type="ARBA" id="ARBA00022833"/>
    </source>
</evidence>
<dbReference type="GO" id="GO:0008270">
    <property type="term" value="F:zinc ion binding"/>
    <property type="evidence" value="ECO:0007669"/>
    <property type="project" value="UniProtKB-KW"/>
</dbReference>
<keyword evidence="2 4" id="KW-0863">Zinc-finger</keyword>
<accession>A0A1I7Y3V6</accession>
<keyword evidence="6" id="KW-1185">Reference proteome</keyword>
<keyword evidence="3" id="KW-0862">Zinc</keyword>
<organism evidence="6 7">
    <name type="scientific">Steinernema glaseri</name>
    <dbReference type="NCBI Taxonomy" id="37863"/>
    <lineage>
        <taxon>Eukaryota</taxon>
        <taxon>Metazoa</taxon>
        <taxon>Ecdysozoa</taxon>
        <taxon>Nematoda</taxon>
        <taxon>Chromadorea</taxon>
        <taxon>Rhabditida</taxon>
        <taxon>Tylenchina</taxon>
        <taxon>Panagrolaimomorpha</taxon>
        <taxon>Strongyloidoidea</taxon>
        <taxon>Steinernematidae</taxon>
        <taxon>Steinernema</taxon>
    </lineage>
</organism>
<name>A0A1I7Y3V6_9BILA</name>
<proteinExistence type="predicted"/>
<dbReference type="GO" id="GO:0016567">
    <property type="term" value="P:protein ubiquitination"/>
    <property type="evidence" value="ECO:0007669"/>
    <property type="project" value="TreeGrafter"/>
</dbReference>
<dbReference type="PROSITE" id="PS50089">
    <property type="entry name" value="ZF_RING_2"/>
    <property type="match status" value="1"/>
</dbReference>
<dbReference type="InterPro" id="IPR027370">
    <property type="entry name" value="Znf-RING_euk"/>
</dbReference>